<feature type="domain" description="Helicase ATP-binding" evidence="5">
    <location>
        <begin position="77"/>
        <end position="240"/>
    </location>
</feature>
<keyword evidence="4" id="KW-0067">ATP-binding</keyword>
<dbReference type="PANTHER" id="PTHR47961">
    <property type="entry name" value="DNA POLYMERASE THETA, PUTATIVE (AFU_ORTHOLOGUE AFUA_1G05260)-RELATED"/>
    <property type="match status" value="1"/>
</dbReference>
<dbReference type="RefSeq" id="WP_023370831.1">
    <property type="nucleotide sequence ID" value="NZ_CECR01000028.1"/>
</dbReference>
<evidence type="ECO:0000256" key="4">
    <source>
        <dbReference type="ARBA" id="ARBA00022840"/>
    </source>
</evidence>
<keyword evidence="2" id="KW-0378">Hydrolase</keyword>
<evidence type="ECO:0000256" key="2">
    <source>
        <dbReference type="ARBA" id="ARBA00022801"/>
    </source>
</evidence>
<dbReference type="GO" id="GO:0004386">
    <property type="term" value="F:helicase activity"/>
    <property type="evidence" value="ECO:0007669"/>
    <property type="project" value="UniProtKB-KW"/>
</dbReference>
<dbReference type="PROSITE" id="PS51192">
    <property type="entry name" value="HELICASE_ATP_BIND_1"/>
    <property type="match status" value="1"/>
</dbReference>
<dbReference type="InterPro" id="IPR050474">
    <property type="entry name" value="Hel308_SKI2-like"/>
</dbReference>
<dbReference type="PANTHER" id="PTHR47961:SF6">
    <property type="entry name" value="DNA-DIRECTED DNA POLYMERASE"/>
    <property type="match status" value="1"/>
</dbReference>
<dbReference type="InterPro" id="IPR014001">
    <property type="entry name" value="Helicase_ATP-bd"/>
</dbReference>
<dbReference type="InterPro" id="IPR001650">
    <property type="entry name" value="Helicase_C-like"/>
</dbReference>
<dbReference type="GO" id="GO:0005524">
    <property type="term" value="F:ATP binding"/>
    <property type="evidence" value="ECO:0007669"/>
    <property type="project" value="UniProtKB-KW"/>
</dbReference>
<dbReference type="SMART" id="SM00487">
    <property type="entry name" value="DEXDc"/>
    <property type="match status" value="1"/>
</dbReference>
<dbReference type="GO" id="GO:0016787">
    <property type="term" value="F:hydrolase activity"/>
    <property type="evidence" value="ECO:0007669"/>
    <property type="project" value="UniProtKB-KW"/>
</dbReference>
<organism evidence="7 8">
    <name type="scientific">Streptococcus suis</name>
    <dbReference type="NCBI Taxonomy" id="1307"/>
    <lineage>
        <taxon>Bacteria</taxon>
        <taxon>Bacillati</taxon>
        <taxon>Bacillota</taxon>
        <taxon>Bacilli</taxon>
        <taxon>Lactobacillales</taxon>
        <taxon>Streptococcaceae</taxon>
        <taxon>Streptococcus</taxon>
    </lineage>
</organism>
<evidence type="ECO:0000256" key="1">
    <source>
        <dbReference type="ARBA" id="ARBA00022741"/>
    </source>
</evidence>
<evidence type="ECO:0000259" key="6">
    <source>
        <dbReference type="PROSITE" id="PS51194"/>
    </source>
</evidence>
<comment type="caution">
    <text evidence="7">The sequence shown here is derived from an EMBL/GenBank/DDBJ whole genome shotgun (WGS) entry which is preliminary data.</text>
</comment>
<dbReference type="Proteomes" id="UP000075041">
    <property type="component" value="Unassembled WGS sequence"/>
</dbReference>
<accession>A0A822VP79</accession>
<reference evidence="7 8" key="1">
    <citation type="submission" date="2016-02" db="EMBL/GenBank/DDBJ databases">
        <authorList>
            <consortium name="Pathogen Informatics"/>
        </authorList>
    </citation>
    <scope>NUCLEOTIDE SEQUENCE [LARGE SCALE GENOMIC DNA]</scope>
    <source>
        <strain evidence="7 8">LOLA-SS005</strain>
    </source>
</reference>
<dbReference type="AlphaFoldDB" id="A0A822VP79"/>
<gene>
    <name evidence="7" type="ORF">ERS132356_01360</name>
</gene>
<name>A0A822VP79_STRSU</name>
<evidence type="ECO:0000259" key="5">
    <source>
        <dbReference type="PROSITE" id="PS51192"/>
    </source>
</evidence>
<dbReference type="PROSITE" id="PS51194">
    <property type="entry name" value="HELICASE_CTER"/>
    <property type="match status" value="1"/>
</dbReference>
<dbReference type="Pfam" id="PF00270">
    <property type="entry name" value="DEAD"/>
    <property type="match status" value="1"/>
</dbReference>
<dbReference type="SUPFAM" id="SSF52540">
    <property type="entry name" value="P-loop containing nucleoside triphosphate hydrolases"/>
    <property type="match status" value="1"/>
</dbReference>
<evidence type="ECO:0000256" key="3">
    <source>
        <dbReference type="ARBA" id="ARBA00022806"/>
    </source>
</evidence>
<dbReference type="InterPro" id="IPR027417">
    <property type="entry name" value="P-loop_NTPase"/>
</dbReference>
<keyword evidence="3 7" id="KW-0347">Helicase</keyword>
<protein>
    <submittedName>
        <fullName evidence="7">DNA helicase-like protein</fullName>
    </submittedName>
</protein>
<dbReference type="InterPro" id="IPR011545">
    <property type="entry name" value="DEAD/DEAH_box_helicase_dom"/>
</dbReference>
<dbReference type="Gene3D" id="3.40.50.300">
    <property type="entry name" value="P-loop containing nucleotide triphosphate hydrolases"/>
    <property type="match status" value="2"/>
</dbReference>
<dbReference type="GO" id="GO:0003676">
    <property type="term" value="F:nucleic acid binding"/>
    <property type="evidence" value="ECO:0007669"/>
    <property type="project" value="InterPro"/>
</dbReference>
<evidence type="ECO:0000313" key="8">
    <source>
        <dbReference type="Proteomes" id="UP000075041"/>
    </source>
</evidence>
<sequence length="687" mass="80805">MNTNVNNAQVYRENYILALNNVDNKTEYEKFHADSLFNLGLTMYSREYSFKSAIYNGFACSHIDENLSLHPEQMRVLNLIKDNNGLIFSAPTSFGKTFVVFEYIAREQPKNVVLIVPTLALVDEYKQKILKKYRDSFLEYKIYTSIDIEKEYDFEHKNLFILTHDRVVNEAVISIFSEIDFLVIDEVYKLKTDFNNDRVLILNLAYKFLMEKSRKYLLLAPFLKEVRNIDKIENKPLFYSSSFSPVVNKVIERRIADENDRYLETVKVVNELENTKRLVYFPTVYSLIKFLSGTFEFNIKLDKSRILDEFIVWASNEIHEEWSVLKALNKGILVHHGQLPLGIRMLQLELFDDINSGYDIMLCTSTLLEGVNTACENIIITKPARNTTEFDAFDFFNLVGRTGRLCQYYLGTAYYIRGTSDREYCKEEALKSIEFELTDKSIDMDINSDRYTEHPEFLSLLKEMGITYEDYLKHFATQFRFSTINAMYSRFKQNKNLLYNAIDDMLASDKPTKLNVVRELYKIIENDSKRYNYKLKTYIINILTYKQSKSVRATIEQVRKAFVKLDLDSIISEVLKLKNSYIEYDFYKKTEAILFFMELDNAPEKLKTPIEDEILRVIENKYFMHSPGKKILKDMGIYEKDINIISKIIGENISSVDELQTKLQEQYEKIITRISVISRFIVEKMIR</sequence>
<keyword evidence="1" id="KW-0547">Nucleotide-binding</keyword>
<proteinExistence type="predicted"/>
<dbReference type="SMART" id="SM00490">
    <property type="entry name" value="HELICc"/>
    <property type="match status" value="1"/>
</dbReference>
<feature type="domain" description="Helicase C-terminal" evidence="6">
    <location>
        <begin position="293"/>
        <end position="459"/>
    </location>
</feature>
<dbReference type="EMBL" id="FIFJ01000016">
    <property type="protein sequence ID" value="CYU09028.1"/>
    <property type="molecule type" value="Genomic_DNA"/>
</dbReference>
<evidence type="ECO:0000313" key="7">
    <source>
        <dbReference type="EMBL" id="CYU09028.1"/>
    </source>
</evidence>